<evidence type="ECO:0000259" key="1">
    <source>
        <dbReference type="Pfam" id="PF01609"/>
    </source>
</evidence>
<organism evidence="3 4">
    <name type="scientific">Nitrosomonas communis</name>
    <dbReference type="NCBI Taxonomy" id="44574"/>
    <lineage>
        <taxon>Bacteria</taxon>
        <taxon>Pseudomonadati</taxon>
        <taxon>Pseudomonadota</taxon>
        <taxon>Betaproteobacteria</taxon>
        <taxon>Nitrosomonadales</taxon>
        <taxon>Nitrosomonadaceae</taxon>
        <taxon>Nitrosomonas</taxon>
    </lineage>
</organism>
<accession>A0A5D3Y8P6</accession>
<dbReference type="PANTHER" id="PTHR30298">
    <property type="entry name" value="H REPEAT-ASSOCIATED PREDICTED TRANSPOSASE"/>
    <property type="match status" value="1"/>
</dbReference>
<gene>
    <name evidence="3" type="ORF">BCL69_10644</name>
</gene>
<protein>
    <submittedName>
        <fullName evidence="3">Putative transposase YbfD/YdcC</fullName>
    </submittedName>
</protein>
<dbReference type="NCBIfam" id="NF033564">
    <property type="entry name" value="transpos_ISAs1"/>
    <property type="match status" value="1"/>
</dbReference>
<dbReference type="PANTHER" id="PTHR30298:SF0">
    <property type="entry name" value="PROTEIN YBFL-RELATED"/>
    <property type="match status" value="1"/>
</dbReference>
<dbReference type="GO" id="GO:0004803">
    <property type="term" value="F:transposase activity"/>
    <property type="evidence" value="ECO:0007669"/>
    <property type="project" value="InterPro"/>
</dbReference>
<dbReference type="GO" id="GO:0003677">
    <property type="term" value="F:DNA binding"/>
    <property type="evidence" value="ECO:0007669"/>
    <property type="project" value="InterPro"/>
</dbReference>
<dbReference type="InterPro" id="IPR002559">
    <property type="entry name" value="Transposase_11"/>
</dbReference>
<comment type="caution">
    <text evidence="3">The sequence shown here is derived from an EMBL/GenBank/DDBJ whole genome shotgun (WGS) entry which is preliminary data.</text>
</comment>
<dbReference type="AlphaFoldDB" id="A0A5D3Y8P6"/>
<dbReference type="GO" id="GO:0006313">
    <property type="term" value="P:DNA transposition"/>
    <property type="evidence" value="ECO:0007669"/>
    <property type="project" value="InterPro"/>
</dbReference>
<evidence type="ECO:0000259" key="2">
    <source>
        <dbReference type="Pfam" id="PF13808"/>
    </source>
</evidence>
<dbReference type="EMBL" id="VNHT01000064">
    <property type="protein sequence ID" value="TYP80020.1"/>
    <property type="molecule type" value="Genomic_DNA"/>
</dbReference>
<dbReference type="Proteomes" id="UP000324176">
    <property type="component" value="Unassembled WGS sequence"/>
</dbReference>
<dbReference type="Pfam" id="PF01609">
    <property type="entry name" value="DDE_Tnp_1"/>
    <property type="match status" value="1"/>
</dbReference>
<sequence>MWVAIEQFGLAKEAWFTELLGLKHGIPSHDTFGEVYAAIDTEQFSVFFSRWVADLATITEGEVIAIDGKCLRRSLDQSSKKAAIYMVSAWAQHNHLVLGQVKVDDKSNEITAIPKLLSRLDIAGAVITIDAIGCQKKIAEQIKQQGGDDVFSLKGNQGTLHDDVKTFFTSSLSPKVTSVSYEGEHGRIETRSIRATADIAWLQERHDWKSLRSIIAITATRETDNKVTEEIRYFISSLDANDPERLERVVRAHWAIENNLHWVLDIAFDEDSNRTRKGHSAANKGHSAANLAVIRHIALNLIKAEKTSRVGIKIKRLKAGWDNEYLRQVIGII</sequence>
<dbReference type="InterPro" id="IPR032806">
    <property type="entry name" value="YbfD_N"/>
</dbReference>
<dbReference type="Pfam" id="PF13808">
    <property type="entry name" value="DDE_Tnp_1_assoc"/>
    <property type="match status" value="1"/>
</dbReference>
<evidence type="ECO:0000313" key="3">
    <source>
        <dbReference type="EMBL" id="TYP80020.1"/>
    </source>
</evidence>
<name>A0A5D3Y8P6_9PROT</name>
<dbReference type="InterPro" id="IPR047647">
    <property type="entry name" value="ISAs1_transpos"/>
</dbReference>
<reference evidence="3 4" key="1">
    <citation type="submission" date="2019-07" db="EMBL/GenBank/DDBJ databases">
        <title>Active sludge and wastewater microbial communities from Klosterneuburg, Austria.</title>
        <authorList>
            <person name="Wagner M."/>
        </authorList>
    </citation>
    <scope>NUCLEOTIDE SEQUENCE [LARGE SCALE GENOMIC DNA]</scope>
    <source>
        <strain evidence="3 4">Nm2</strain>
    </source>
</reference>
<dbReference type="InterPro" id="IPR051698">
    <property type="entry name" value="Transposase_11-like"/>
</dbReference>
<feature type="domain" description="H repeat-associated protein N-terminal" evidence="2">
    <location>
        <begin position="2"/>
        <end position="52"/>
    </location>
</feature>
<proteinExistence type="predicted"/>
<feature type="domain" description="Transposase IS4-like" evidence="1">
    <location>
        <begin position="61"/>
        <end position="284"/>
    </location>
</feature>
<evidence type="ECO:0000313" key="4">
    <source>
        <dbReference type="Proteomes" id="UP000324176"/>
    </source>
</evidence>